<evidence type="ECO:0000256" key="2">
    <source>
        <dbReference type="SAM" id="SignalP"/>
    </source>
</evidence>
<dbReference type="InterPro" id="IPR003614">
    <property type="entry name" value="Knottins"/>
</dbReference>
<feature type="chain" id="PRO_5035721286" description="Knottins-like domain-containing protein" evidence="2">
    <location>
        <begin position="23"/>
        <end position="96"/>
    </location>
</feature>
<protein>
    <recommendedName>
        <fullName evidence="3">Knottins-like domain-containing protein</fullName>
    </recommendedName>
</protein>
<reference evidence="4" key="1">
    <citation type="submission" date="2020-05" db="EMBL/GenBank/DDBJ databases">
        <title>WGS assembly of Panicum virgatum.</title>
        <authorList>
            <person name="Lovell J.T."/>
            <person name="Jenkins J."/>
            <person name="Shu S."/>
            <person name="Juenger T.E."/>
            <person name="Schmutz J."/>
        </authorList>
    </citation>
    <scope>NUCLEOTIDE SEQUENCE</scope>
    <source>
        <strain evidence="4">AP13</strain>
    </source>
</reference>
<dbReference type="Pfam" id="PF00304">
    <property type="entry name" value="Gamma-thionin"/>
    <property type="match status" value="1"/>
</dbReference>
<dbReference type="InterPro" id="IPR036574">
    <property type="entry name" value="Scorpion_toxin-like_sf"/>
</dbReference>
<evidence type="ECO:0000256" key="1">
    <source>
        <dbReference type="ARBA" id="ARBA00023157"/>
    </source>
</evidence>
<dbReference type="Proteomes" id="UP000823388">
    <property type="component" value="Chromosome 8K"/>
</dbReference>
<keyword evidence="1" id="KW-1015">Disulfide bond</keyword>
<sequence>MAPRKSLYAAAAILLLLILAAGREIASVGPLQNCDHPSAYFHGPCFSNDDCRNLCLAESKDNFSGYCGDDNFFFDAKCLCQTKCLPSPPGDDRCYC</sequence>
<dbReference type="Gene3D" id="3.30.30.10">
    <property type="entry name" value="Knottin, scorpion toxin-like"/>
    <property type="match status" value="1"/>
</dbReference>
<keyword evidence="2" id="KW-0732">Signal</keyword>
<feature type="domain" description="Knottins-like" evidence="3">
    <location>
        <begin position="33"/>
        <end position="84"/>
    </location>
</feature>
<dbReference type="SMART" id="SM00505">
    <property type="entry name" value="Knot1"/>
    <property type="match status" value="1"/>
</dbReference>
<evidence type="ECO:0000259" key="3">
    <source>
        <dbReference type="SMART" id="SM00505"/>
    </source>
</evidence>
<feature type="signal peptide" evidence="2">
    <location>
        <begin position="1"/>
        <end position="22"/>
    </location>
</feature>
<dbReference type="AlphaFoldDB" id="A0A8T0PL11"/>
<evidence type="ECO:0000313" key="4">
    <source>
        <dbReference type="EMBL" id="KAG2562673.1"/>
    </source>
</evidence>
<name>A0A8T0PL11_PANVG</name>
<organism evidence="4 5">
    <name type="scientific">Panicum virgatum</name>
    <name type="common">Blackwell switchgrass</name>
    <dbReference type="NCBI Taxonomy" id="38727"/>
    <lineage>
        <taxon>Eukaryota</taxon>
        <taxon>Viridiplantae</taxon>
        <taxon>Streptophyta</taxon>
        <taxon>Embryophyta</taxon>
        <taxon>Tracheophyta</taxon>
        <taxon>Spermatophyta</taxon>
        <taxon>Magnoliopsida</taxon>
        <taxon>Liliopsida</taxon>
        <taxon>Poales</taxon>
        <taxon>Poaceae</taxon>
        <taxon>PACMAD clade</taxon>
        <taxon>Panicoideae</taxon>
        <taxon>Panicodae</taxon>
        <taxon>Paniceae</taxon>
        <taxon>Panicinae</taxon>
        <taxon>Panicum</taxon>
        <taxon>Panicum sect. Hiantes</taxon>
    </lineage>
</organism>
<accession>A0A8T0PL11</accession>
<evidence type="ECO:0000313" key="5">
    <source>
        <dbReference type="Proteomes" id="UP000823388"/>
    </source>
</evidence>
<dbReference type="GO" id="GO:0006952">
    <property type="term" value="P:defense response"/>
    <property type="evidence" value="ECO:0007669"/>
    <property type="project" value="InterPro"/>
</dbReference>
<keyword evidence="5" id="KW-1185">Reference proteome</keyword>
<dbReference type="InterPro" id="IPR008176">
    <property type="entry name" value="Defensin_plant"/>
</dbReference>
<dbReference type="SUPFAM" id="SSF57095">
    <property type="entry name" value="Scorpion toxin-like"/>
    <property type="match status" value="1"/>
</dbReference>
<dbReference type="EMBL" id="CM029051">
    <property type="protein sequence ID" value="KAG2562673.1"/>
    <property type="molecule type" value="Genomic_DNA"/>
</dbReference>
<dbReference type="PROSITE" id="PS00940">
    <property type="entry name" value="GAMMA_THIONIN"/>
    <property type="match status" value="1"/>
</dbReference>
<comment type="caution">
    <text evidence="4">The sequence shown here is derived from an EMBL/GenBank/DDBJ whole genome shotgun (WGS) entry which is preliminary data.</text>
</comment>
<proteinExistence type="predicted"/>
<gene>
    <name evidence="4" type="ORF">PVAP13_8KG241502</name>
</gene>